<dbReference type="InterPro" id="IPR013783">
    <property type="entry name" value="Ig-like_fold"/>
</dbReference>
<dbReference type="InterPro" id="IPR036116">
    <property type="entry name" value="FN3_sf"/>
</dbReference>
<gene>
    <name evidence="3" type="ORF">S06H3_06080</name>
</gene>
<dbReference type="Pfam" id="PF00041">
    <property type="entry name" value="fn3"/>
    <property type="match status" value="1"/>
</dbReference>
<reference evidence="3" key="1">
    <citation type="journal article" date="2014" name="Front. Microbiol.">
        <title>High frequency of phylogenetically diverse reductive dehalogenase-homologous genes in deep subseafloor sedimentary metagenomes.</title>
        <authorList>
            <person name="Kawai M."/>
            <person name="Futagami T."/>
            <person name="Toyoda A."/>
            <person name="Takaki Y."/>
            <person name="Nishi S."/>
            <person name="Hori S."/>
            <person name="Arai W."/>
            <person name="Tsubouchi T."/>
            <person name="Morono Y."/>
            <person name="Uchiyama I."/>
            <person name="Ito T."/>
            <person name="Fujiyama A."/>
            <person name="Inagaki F."/>
            <person name="Takami H."/>
        </authorList>
    </citation>
    <scope>NUCLEOTIDE SEQUENCE</scope>
    <source>
        <strain evidence="3">Expedition CK06-06</strain>
    </source>
</reference>
<name>X1KLB9_9ZZZZ</name>
<evidence type="ECO:0000313" key="3">
    <source>
        <dbReference type="EMBL" id="GAH90944.1"/>
    </source>
</evidence>
<accession>X1KLB9</accession>
<dbReference type="PANTHER" id="PTHR46708">
    <property type="entry name" value="TENASCIN"/>
    <property type="match status" value="1"/>
</dbReference>
<dbReference type="InterPro" id="IPR050991">
    <property type="entry name" value="ECM_Regulatory_Proteins"/>
</dbReference>
<dbReference type="EMBL" id="BARV01002319">
    <property type="protein sequence ID" value="GAH90944.1"/>
    <property type="molecule type" value="Genomic_DNA"/>
</dbReference>
<dbReference type="AlphaFoldDB" id="X1KLB9"/>
<feature type="domain" description="Fibronectin type-III" evidence="2">
    <location>
        <begin position="337"/>
        <end position="423"/>
    </location>
</feature>
<feature type="non-terminal residue" evidence="3">
    <location>
        <position position="1"/>
    </location>
</feature>
<feature type="non-terminal residue" evidence="3">
    <location>
        <position position="438"/>
    </location>
</feature>
<dbReference type="CDD" id="cd00063">
    <property type="entry name" value="FN3"/>
    <property type="match status" value="1"/>
</dbReference>
<evidence type="ECO:0000259" key="2">
    <source>
        <dbReference type="PROSITE" id="PS50853"/>
    </source>
</evidence>
<dbReference type="PANTHER" id="PTHR46708:SF2">
    <property type="entry name" value="FIBRONECTIN TYPE-III DOMAIN-CONTAINING PROTEIN"/>
    <property type="match status" value="1"/>
</dbReference>
<dbReference type="PROSITE" id="PS50853">
    <property type="entry name" value="FN3"/>
    <property type="match status" value="1"/>
</dbReference>
<dbReference type="SMART" id="SM00060">
    <property type="entry name" value="FN3"/>
    <property type="match status" value="3"/>
</dbReference>
<evidence type="ECO:0000256" key="1">
    <source>
        <dbReference type="ARBA" id="ARBA00022737"/>
    </source>
</evidence>
<organism evidence="3">
    <name type="scientific">marine sediment metagenome</name>
    <dbReference type="NCBI Taxonomy" id="412755"/>
    <lineage>
        <taxon>unclassified sequences</taxon>
        <taxon>metagenomes</taxon>
        <taxon>ecological metagenomes</taxon>
    </lineage>
</organism>
<dbReference type="Gene3D" id="2.60.40.10">
    <property type="entry name" value="Immunoglobulins"/>
    <property type="match status" value="3"/>
</dbReference>
<proteinExistence type="predicted"/>
<comment type="caution">
    <text evidence="3">The sequence shown here is derived from an EMBL/GenBank/DDBJ whole genome shotgun (WGS) entry which is preliminary data.</text>
</comment>
<dbReference type="SUPFAM" id="SSF49265">
    <property type="entry name" value="Fibronectin type III"/>
    <property type="match status" value="3"/>
</dbReference>
<protein>
    <recommendedName>
        <fullName evidence="2">Fibronectin type-III domain-containing protein</fullName>
    </recommendedName>
</protein>
<dbReference type="InterPro" id="IPR003961">
    <property type="entry name" value="FN3_dom"/>
</dbReference>
<keyword evidence="1" id="KW-0677">Repeat</keyword>
<sequence>GLTDLYGHDTAWQSGKVTNDTFSQAITDLGKGTFYHFRAQARNSAETANGADKTFLTKSLLPVSFSATVISVSRIDLSWAKGTGANRTMLRRKTGDYPVDYNDGTQVYFDTGTSKSDTELSPGTTYYYRAWSEITFGGLTQWSDNYAQDSKTTFGPPTCQTNNAVSVEETTATLNGEVINDEGETCQYQFQWGLTDSYGNSTGWTGSVTTGQSFSENISSLSGATTYHFRAELKNSGGTGSGEDKTFLTKPAAPTWKTPNYLARTASSITWQWNSVSGATGYKMDIGEVYTDLGDVTSHQEPSLTPNTQYTRHLKSYNASGDSLASAGATAYTLANIPSNLSLTADSTSQITASWSANSNPSGTEYYAENTTANTNSGWTINSSWSSSGLSCGTSYTFKVKARNGDREETSFSDTFTITTQACPVTGGGGLPPVVYNP</sequence>